<dbReference type="Pfam" id="PF00121">
    <property type="entry name" value="TIM"/>
    <property type="match status" value="1"/>
</dbReference>
<proteinExistence type="inferred from homology"/>
<evidence type="ECO:0000256" key="4">
    <source>
        <dbReference type="ARBA" id="ARBA00011940"/>
    </source>
</evidence>
<keyword evidence="8" id="KW-0413">Isomerase</keyword>
<dbReference type="InterPro" id="IPR035990">
    <property type="entry name" value="TIM_sf"/>
</dbReference>
<evidence type="ECO:0000256" key="9">
    <source>
        <dbReference type="ARBA" id="ARBA00024331"/>
    </source>
</evidence>
<keyword evidence="6" id="KW-0963">Cytoplasm</keyword>
<dbReference type="InterPro" id="IPR013785">
    <property type="entry name" value="Aldolase_TIM"/>
</dbReference>
<dbReference type="EC" id="5.3.1.1" evidence="4"/>
<dbReference type="PROSITE" id="PS00171">
    <property type="entry name" value="TIM_1"/>
    <property type="match status" value="1"/>
</dbReference>
<dbReference type="InterPro" id="IPR022896">
    <property type="entry name" value="TrioseP_Isoase_bac/euk"/>
</dbReference>
<evidence type="ECO:0000256" key="3">
    <source>
        <dbReference type="ARBA" id="ARBA00011738"/>
    </source>
</evidence>
<evidence type="ECO:0000313" key="12">
    <source>
        <dbReference type="Proteomes" id="UP001190700"/>
    </source>
</evidence>
<dbReference type="HAMAP" id="MF_00147_B">
    <property type="entry name" value="TIM_B"/>
    <property type="match status" value="1"/>
</dbReference>
<comment type="similarity">
    <text evidence="2">Belongs to the triosephosphate isomerase family.</text>
</comment>
<dbReference type="GO" id="GO:0006094">
    <property type="term" value="P:gluconeogenesis"/>
    <property type="evidence" value="ECO:0007669"/>
    <property type="project" value="UniProtKB-KW"/>
</dbReference>
<evidence type="ECO:0000256" key="2">
    <source>
        <dbReference type="ARBA" id="ARBA00007422"/>
    </source>
</evidence>
<dbReference type="GO" id="GO:0005829">
    <property type="term" value="C:cytosol"/>
    <property type="evidence" value="ECO:0007669"/>
    <property type="project" value="TreeGrafter"/>
</dbReference>
<dbReference type="EMBL" id="LGRX02004321">
    <property type="protein sequence ID" value="KAK3280630.1"/>
    <property type="molecule type" value="Genomic_DNA"/>
</dbReference>
<dbReference type="CDD" id="cd00311">
    <property type="entry name" value="TIM"/>
    <property type="match status" value="1"/>
</dbReference>
<name>A0AAE0GLW9_9CHLO</name>
<dbReference type="GO" id="GO:0006096">
    <property type="term" value="P:glycolytic process"/>
    <property type="evidence" value="ECO:0007669"/>
    <property type="project" value="UniProtKB-KW"/>
</dbReference>
<dbReference type="AlphaFoldDB" id="A0AAE0GLW9"/>
<dbReference type="PROSITE" id="PS51440">
    <property type="entry name" value="TIM_2"/>
    <property type="match status" value="1"/>
</dbReference>
<dbReference type="Proteomes" id="UP001190700">
    <property type="component" value="Unassembled WGS sequence"/>
</dbReference>
<evidence type="ECO:0000256" key="7">
    <source>
        <dbReference type="ARBA" id="ARBA00023152"/>
    </source>
</evidence>
<reference evidence="11 12" key="1">
    <citation type="journal article" date="2015" name="Genome Biol. Evol.">
        <title>Comparative Genomics of a Bacterivorous Green Alga Reveals Evolutionary Causalities and Consequences of Phago-Mixotrophic Mode of Nutrition.</title>
        <authorList>
            <person name="Burns J.A."/>
            <person name="Paasch A."/>
            <person name="Narechania A."/>
            <person name="Kim E."/>
        </authorList>
    </citation>
    <scope>NUCLEOTIDE SEQUENCE [LARGE SCALE GENOMIC DNA]</scope>
    <source>
        <strain evidence="11 12">PLY_AMNH</strain>
    </source>
</reference>
<dbReference type="GO" id="GO:0004807">
    <property type="term" value="F:triose-phosphate isomerase activity"/>
    <property type="evidence" value="ECO:0007669"/>
    <property type="project" value="UniProtKB-EC"/>
</dbReference>
<keyword evidence="5" id="KW-0312">Gluconeogenesis</keyword>
<comment type="subunit">
    <text evidence="3">Homodimer.</text>
</comment>
<evidence type="ECO:0000313" key="11">
    <source>
        <dbReference type="EMBL" id="KAK3280630.1"/>
    </source>
</evidence>
<gene>
    <name evidence="11" type="ORF">CYMTET_11542</name>
</gene>
<dbReference type="PANTHER" id="PTHR21139">
    <property type="entry name" value="TRIOSEPHOSPHATE ISOMERASE"/>
    <property type="match status" value="1"/>
</dbReference>
<dbReference type="InterPro" id="IPR020861">
    <property type="entry name" value="Triosephosphate_isomerase_AS"/>
</dbReference>
<organism evidence="11 12">
    <name type="scientific">Cymbomonas tetramitiformis</name>
    <dbReference type="NCBI Taxonomy" id="36881"/>
    <lineage>
        <taxon>Eukaryota</taxon>
        <taxon>Viridiplantae</taxon>
        <taxon>Chlorophyta</taxon>
        <taxon>Pyramimonadophyceae</taxon>
        <taxon>Pyramimonadales</taxon>
        <taxon>Pyramimonadaceae</taxon>
        <taxon>Cymbomonas</taxon>
    </lineage>
</organism>
<comment type="pathway">
    <text evidence="9">Carbohydrate biosynthesis.</text>
</comment>
<dbReference type="PANTHER" id="PTHR21139:SF42">
    <property type="entry name" value="TRIOSEPHOSPHATE ISOMERASE"/>
    <property type="match status" value="1"/>
</dbReference>
<evidence type="ECO:0000256" key="8">
    <source>
        <dbReference type="ARBA" id="ARBA00023235"/>
    </source>
</evidence>
<evidence type="ECO:0000256" key="10">
    <source>
        <dbReference type="SAM" id="MobiDB-lite"/>
    </source>
</evidence>
<dbReference type="SUPFAM" id="SSF51351">
    <property type="entry name" value="Triosephosphate isomerase (TIM)"/>
    <property type="match status" value="1"/>
</dbReference>
<comment type="caution">
    <text evidence="11">The sequence shown here is derived from an EMBL/GenBank/DDBJ whole genome shotgun (WGS) entry which is preliminary data.</text>
</comment>
<keyword evidence="7" id="KW-0324">Glycolysis</keyword>
<sequence>MNVPLSTDVRPTSMHSQPRVPSSRTPTTMVCYGGGEYRRPVVSGNWKLNPMTSGEAKETLKLLAANQRALEESGKDIPEVILFPPYPFIPLASELLEGTTVAIGGQDCSLHDKGAFTGEVSVSQLASLGCNHLLVGHSERRTLFDETDVEVNKKVHLGLNAGLRVMICIGETEDEFNVNLADAVNEIQVKKALAGVTAAQMEDITIAYEPVWAIGTGKVCDAPTAQEVHSAVRRVLDELYPNTGVAGRTRILYGGSVTPESIDVIMREPDVDGVLVGGASLMADKFSRIIDFSSPLLVRSPPRVLVAKEVFKVGHTDGL</sequence>
<dbReference type="Gene3D" id="3.20.20.70">
    <property type="entry name" value="Aldolase class I"/>
    <property type="match status" value="1"/>
</dbReference>
<protein>
    <recommendedName>
        <fullName evidence="4">triose-phosphate isomerase</fullName>
        <ecNumber evidence="4">5.3.1.1</ecNumber>
    </recommendedName>
</protein>
<evidence type="ECO:0000256" key="6">
    <source>
        <dbReference type="ARBA" id="ARBA00022490"/>
    </source>
</evidence>
<evidence type="ECO:0000256" key="1">
    <source>
        <dbReference type="ARBA" id="ARBA00004680"/>
    </source>
</evidence>
<dbReference type="GO" id="GO:0046166">
    <property type="term" value="P:glyceraldehyde-3-phosphate biosynthetic process"/>
    <property type="evidence" value="ECO:0007669"/>
    <property type="project" value="TreeGrafter"/>
</dbReference>
<accession>A0AAE0GLW9</accession>
<dbReference type="NCBIfam" id="TIGR00419">
    <property type="entry name" value="tim"/>
    <property type="match status" value="1"/>
</dbReference>
<dbReference type="InterPro" id="IPR000652">
    <property type="entry name" value="Triosephosphate_isomerase"/>
</dbReference>
<dbReference type="FunFam" id="3.20.20.70:FF:000016">
    <property type="entry name" value="Triosephosphate isomerase"/>
    <property type="match status" value="1"/>
</dbReference>
<keyword evidence="12" id="KW-1185">Reference proteome</keyword>
<evidence type="ECO:0000256" key="5">
    <source>
        <dbReference type="ARBA" id="ARBA00022432"/>
    </source>
</evidence>
<feature type="compositionally biased region" description="Polar residues" evidence="10">
    <location>
        <begin position="9"/>
        <end position="27"/>
    </location>
</feature>
<comment type="pathway">
    <text evidence="1">Carbohydrate degradation; glycolysis; D-glyceraldehyde 3-phosphate from glycerone phosphate: step 1/1.</text>
</comment>
<feature type="region of interest" description="Disordered" evidence="10">
    <location>
        <begin position="1"/>
        <end position="27"/>
    </location>
</feature>
<dbReference type="GO" id="GO:0019563">
    <property type="term" value="P:glycerol catabolic process"/>
    <property type="evidence" value="ECO:0007669"/>
    <property type="project" value="TreeGrafter"/>
</dbReference>